<dbReference type="InterPro" id="IPR001387">
    <property type="entry name" value="Cro/C1-type_HTH"/>
</dbReference>
<evidence type="ECO:0000313" key="3">
    <source>
        <dbReference type="Proteomes" id="UP000190959"/>
    </source>
</evidence>
<dbReference type="Proteomes" id="UP000190959">
    <property type="component" value="Unassembled WGS sequence"/>
</dbReference>
<accession>A0A1S9N2R7</accession>
<feature type="domain" description="HTH cro/C1-type" evidence="1">
    <location>
        <begin position="4"/>
        <end position="59"/>
    </location>
</feature>
<evidence type="ECO:0000313" key="2">
    <source>
        <dbReference type="EMBL" id="OOP71732.1"/>
    </source>
</evidence>
<protein>
    <submittedName>
        <fullName evidence="2">Transcriptional regulator</fullName>
    </submittedName>
</protein>
<gene>
    <name evidence="2" type="ORF">CBEIBR21_19215</name>
</gene>
<dbReference type="RefSeq" id="WP_078116712.1">
    <property type="nucleotide sequence ID" value="NZ_MWMH01000007.1"/>
</dbReference>
<evidence type="ECO:0000259" key="1">
    <source>
        <dbReference type="PROSITE" id="PS50943"/>
    </source>
</evidence>
<sequence>MNKIDKLRKRKALSYNEIAKNANITAQYVYLLAKGKRSNPSFEIMKSIAGALGEKVEIVFDMNN</sequence>
<dbReference type="InterPro" id="IPR010982">
    <property type="entry name" value="Lambda_DNA-bd_dom_sf"/>
</dbReference>
<dbReference type="Gene3D" id="1.10.260.40">
    <property type="entry name" value="lambda repressor-like DNA-binding domains"/>
    <property type="match status" value="1"/>
</dbReference>
<dbReference type="CDD" id="cd00093">
    <property type="entry name" value="HTH_XRE"/>
    <property type="match status" value="1"/>
</dbReference>
<dbReference type="SMART" id="SM00530">
    <property type="entry name" value="HTH_XRE"/>
    <property type="match status" value="1"/>
</dbReference>
<dbReference type="Pfam" id="PF01381">
    <property type="entry name" value="HTH_3"/>
    <property type="match status" value="1"/>
</dbReference>
<reference evidence="2 3" key="1">
    <citation type="submission" date="2017-02" db="EMBL/GenBank/DDBJ databases">
        <title>Genome sequence of Clostridium beijerinckii Br21.</title>
        <authorList>
            <person name="Fonseca B.C."/>
            <person name="Guazzaroni M.E."/>
            <person name="Riano-Pachon D.M."/>
            <person name="Reginatto V."/>
        </authorList>
    </citation>
    <scope>NUCLEOTIDE SEQUENCE [LARGE SCALE GENOMIC DNA]</scope>
    <source>
        <strain evidence="2 3">Br21</strain>
    </source>
</reference>
<proteinExistence type="predicted"/>
<dbReference type="SUPFAM" id="SSF47413">
    <property type="entry name" value="lambda repressor-like DNA-binding domains"/>
    <property type="match status" value="1"/>
</dbReference>
<dbReference type="PROSITE" id="PS50943">
    <property type="entry name" value="HTH_CROC1"/>
    <property type="match status" value="1"/>
</dbReference>
<organism evidence="2 3">
    <name type="scientific">Clostridium beijerinckii</name>
    <name type="common">Clostridium MP</name>
    <dbReference type="NCBI Taxonomy" id="1520"/>
    <lineage>
        <taxon>Bacteria</taxon>
        <taxon>Bacillati</taxon>
        <taxon>Bacillota</taxon>
        <taxon>Clostridia</taxon>
        <taxon>Eubacteriales</taxon>
        <taxon>Clostridiaceae</taxon>
        <taxon>Clostridium</taxon>
    </lineage>
</organism>
<dbReference type="GO" id="GO:0003677">
    <property type="term" value="F:DNA binding"/>
    <property type="evidence" value="ECO:0007669"/>
    <property type="project" value="InterPro"/>
</dbReference>
<comment type="caution">
    <text evidence="2">The sequence shown here is derived from an EMBL/GenBank/DDBJ whole genome shotgun (WGS) entry which is preliminary data.</text>
</comment>
<dbReference type="AlphaFoldDB" id="A0A1S9N2R7"/>
<name>A0A1S9N2R7_CLOBE</name>
<dbReference type="EMBL" id="MWMH01000007">
    <property type="protein sequence ID" value="OOP71732.1"/>
    <property type="molecule type" value="Genomic_DNA"/>
</dbReference>